<dbReference type="InterPro" id="IPR015422">
    <property type="entry name" value="PyrdxlP-dep_Trfase_small"/>
</dbReference>
<evidence type="ECO:0000256" key="6">
    <source>
        <dbReference type="ARBA" id="ARBA00022898"/>
    </source>
</evidence>
<proteinExistence type="inferred from homology"/>
<reference evidence="13 14" key="1">
    <citation type="submission" date="2018-11" db="EMBL/GenBank/DDBJ databases">
        <title>Genome sequence of Apiotrichum porosum DSM 27194.</title>
        <authorList>
            <person name="Aliyu H."/>
            <person name="Gorte O."/>
            <person name="Ochsenreither K."/>
        </authorList>
    </citation>
    <scope>NUCLEOTIDE SEQUENCE [LARGE SCALE GENOMIC DNA]</scope>
    <source>
        <strain evidence="13 14">DSM 27194</strain>
    </source>
</reference>
<dbReference type="InterPro" id="IPR050087">
    <property type="entry name" value="AON_synthase_class-II"/>
</dbReference>
<dbReference type="FunFam" id="3.40.640.10:FF:000006">
    <property type="entry name" value="5-aminolevulinate synthase, mitochondrial"/>
    <property type="match status" value="1"/>
</dbReference>
<dbReference type="InterPro" id="IPR010961">
    <property type="entry name" value="4pyrrol_synth_NH2levulA_synth"/>
</dbReference>
<comment type="function">
    <text evidence="2">Catalyzes the synthesis of 5-aminolevulinate (ALA) from succinyl-CoA and glycine, the first and rate-limiting step in heme biosynthesis.</text>
</comment>
<evidence type="ECO:0000256" key="1">
    <source>
        <dbReference type="ARBA" id="ARBA00001933"/>
    </source>
</evidence>
<dbReference type="Proteomes" id="UP000279236">
    <property type="component" value="Unassembled WGS sequence"/>
</dbReference>
<dbReference type="SUPFAM" id="SSF53383">
    <property type="entry name" value="PLP-dependent transferases"/>
    <property type="match status" value="1"/>
</dbReference>
<name>A0A427XS24_9TREE</name>
<accession>A0A427XS24</accession>
<dbReference type="InterPro" id="IPR015424">
    <property type="entry name" value="PyrdxlP-dep_Trfase"/>
</dbReference>
<keyword evidence="11" id="KW-0496">Mitochondrion</keyword>
<evidence type="ECO:0000256" key="8">
    <source>
        <dbReference type="ARBA" id="ARBA00023315"/>
    </source>
</evidence>
<dbReference type="AlphaFoldDB" id="A0A427XS24"/>
<comment type="cofactor">
    <cofactor evidence="1 10">
        <name>pyridoxal 5'-phosphate</name>
        <dbReference type="ChEBI" id="CHEBI:597326"/>
    </cofactor>
</comment>
<comment type="pathway">
    <text evidence="3 11">Porphyrin-containing compound metabolism; protoporphyrin-IX biosynthesis; 5-aminolevulinate from glycine: step 1/1.</text>
</comment>
<dbReference type="EMBL" id="RSCE01000006">
    <property type="protein sequence ID" value="RSH81627.1"/>
    <property type="molecule type" value="Genomic_DNA"/>
</dbReference>
<comment type="subcellular location">
    <subcellularLocation>
        <location evidence="11">Mitochondrion matrix</location>
    </subcellularLocation>
</comment>
<dbReference type="Gene3D" id="3.90.1150.10">
    <property type="entry name" value="Aspartate Aminotransferase, domain 1"/>
    <property type="match status" value="1"/>
</dbReference>
<evidence type="ECO:0000313" key="13">
    <source>
        <dbReference type="EMBL" id="RSH81627.1"/>
    </source>
</evidence>
<evidence type="ECO:0000256" key="11">
    <source>
        <dbReference type="RuleBase" id="RU910713"/>
    </source>
</evidence>
<evidence type="ECO:0000313" key="14">
    <source>
        <dbReference type="Proteomes" id="UP000279236"/>
    </source>
</evidence>
<dbReference type="UniPathway" id="UPA00251">
    <property type="reaction ID" value="UER00375"/>
</dbReference>
<gene>
    <name evidence="13" type="primary">HEM1</name>
    <name evidence="13" type="ORF">EHS24_007805</name>
</gene>
<dbReference type="SMR" id="A0A427XS24"/>
<sequence length="620" mass="66087">MQVTQLLRFSGVCPFLGHSTPTTLRALASSKATTGSALTAKAIQCPMMGPTLVAKSASRGYASVAGNREVEAIHKQKDIPFDPSATPAGNCPHAKAARDAALKAQRDADAVAAPQQSAQRVVNGFDYESFYHSELDKKHKDKSYRYFNNINRMAAKFPVAHRSKTTDEVDVWCANDYLGMGRNPAVIDAMHRTLNRYGAGAGGTRNIAGNGALHLALEDEIASLHRKEAALVFSSCYVANDACLATIGAKLPGCVIFSDALNHASMIQGVRHSGAKKVIFKHNDLADLEAKLQAVPKDTPKLIAFESVYSMCGSVAPIEEICDLAEKYGALTFLDEVHAIGMYGPTGAGVAEHIDFAAHYATRDSSAPVPRSVMDRIDIITATLGKAYGVVGGYIAGSANFVDVVRSYAPGFIFTTSLPPAIVAGAQTAIAYQREFMGDRRLQQLNTREVKKQLKDLGIPVVPNPSHIIPVLVGDAALAKEASDLLLSKHSIYVQSINYPTVPVGEERLRITPTPGHTAEQIKHLVESVDSVFKQLNLKREAEWVAAGGRAGVGAPGAVAPEPLWNDAQLGLEDGSAPVQLANGNKSFVPGDVVKVAEARLTHLLDVGPRLSQEATVASN</sequence>
<dbReference type="GO" id="GO:0006782">
    <property type="term" value="P:protoporphyrinogen IX biosynthetic process"/>
    <property type="evidence" value="ECO:0007669"/>
    <property type="project" value="UniProtKB-UniRule"/>
</dbReference>
<dbReference type="PROSITE" id="PS00599">
    <property type="entry name" value="AA_TRANSFER_CLASS_2"/>
    <property type="match status" value="1"/>
</dbReference>
<keyword evidence="8 11" id="KW-0012">Acyltransferase</keyword>
<evidence type="ECO:0000256" key="7">
    <source>
        <dbReference type="ARBA" id="ARBA00023133"/>
    </source>
</evidence>
<evidence type="ECO:0000256" key="5">
    <source>
        <dbReference type="ARBA" id="ARBA00022679"/>
    </source>
</evidence>
<keyword evidence="6 10" id="KW-0663">Pyridoxal phosphate</keyword>
<keyword evidence="7 11" id="KW-0350">Heme biosynthesis</keyword>
<dbReference type="Gene3D" id="3.40.640.10">
    <property type="entry name" value="Type I PLP-dependent aspartate aminotransferase-like (Major domain)"/>
    <property type="match status" value="1"/>
</dbReference>
<comment type="similarity">
    <text evidence="4 10">Belongs to the class-II pyridoxal-phosphate-dependent aminotransferase family.</text>
</comment>
<dbReference type="GO" id="GO:0003870">
    <property type="term" value="F:5-aminolevulinate synthase activity"/>
    <property type="evidence" value="ECO:0007669"/>
    <property type="project" value="UniProtKB-EC"/>
</dbReference>
<dbReference type="InterPro" id="IPR001917">
    <property type="entry name" value="Aminotrans_II_pyridoxalP_BS"/>
</dbReference>
<keyword evidence="5 11" id="KW-0808">Transferase</keyword>
<dbReference type="STRING" id="105984.A0A427XS24"/>
<comment type="caution">
    <text evidence="13">The sequence shown here is derived from an EMBL/GenBank/DDBJ whole genome shotgun (WGS) entry which is preliminary data.</text>
</comment>
<evidence type="ECO:0000256" key="4">
    <source>
        <dbReference type="ARBA" id="ARBA00008392"/>
    </source>
</evidence>
<evidence type="ECO:0000259" key="12">
    <source>
        <dbReference type="Pfam" id="PF00155"/>
    </source>
</evidence>
<dbReference type="InterPro" id="IPR015421">
    <property type="entry name" value="PyrdxlP-dep_Trfase_major"/>
</dbReference>
<evidence type="ECO:0000256" key="2">
    <source>
        <dbReference type="ARBA" id="ARBA00003076"/>
    </source>
</evidence>
<dbReference type="PANTHER" id="PTHR13693:SF102">
    <property type="entry name" value="2-AMINO-3-KETOBUTYRATE COENZYME A LIGASE, MITOCHONDRIAL"/>
    <property type="match status" value="1"/>
</dbReference>
<dbReference type="RefSeq" id="XP_028476082.1">
    <property type="nucleotide sequence ID" value="XM_028623149.1"/>
</dbReference>
<dbReference type="PANTHER" id="PTHR13693">
    <property type="entry name" value="CLASS II AMINOTRANSFERASE/8-AMINO-7-OXONONANOATE SYNTHASE"/>
    <property type="match status" value="1"/>
</dbReference>
<organism evidence="13 14">
    <name type="scientific">Apiotrichum porosum</name>
    <dbReference type="NCBI Taxonomy" id="105984"/>
    <lineage>
        <taxon>Eukaryota</taxon>
        <taxon>Fungi</taxon>
        <taxon>Dikarya</taxon>
        <taxon>Basidiomycota</taxon>
        <taxon>Agaricomycotina</taxon>
        <taxon>Tremellomycetes</taxon>
        <taxon>Trichosporonales</taxon>
        <taxon>Trichosporonaceae</taxon>
        <taxon>Apiotrichum</taxon>
    </lineage>
</organism>
<evidence type="ECO:0000256" key="9">
    <source>
        <dbReference type="ARBA" id="ARBA00047654"/>
    </source>
</evidence>
<dbReference type="EC" id="2.3.1.37" evidence="11"/>
<feature type="domain" description="Aminotransferase class I/classII large" evidence="12">
    <location>
        <begin position="172"/>
        <end position="528"/>
    </location>
</feature>
<dbReference type="Pfam" id="PF00155">
    <property type="entry name" value="Aminotran_1_2"/>
    <property type="match status" value="1"/>
</dbReference>
<keyword evidence="14" id="KW-1185">Reference proteome</keyword>
<dbReference type="InterPro" id="IPR004839">
    <property type="entry name" value="Aminotransferase_I/II_large"/>
</dbReference>
<dbReference type="GO" id="GO:0030170">
    <property type="term" value="F:pyridoxal phosphate binding"/>
    <property type="evidence" value="ECO:0007669"/>
    <property type="project" value="UniProtKB-UniRule"/>
</dbReference>
<dbReference type="OrthoDB" id="10263824at2759"/>
<dbReference type="GO" id="GO:0005759">
    <property type="term" value="C:mitochondrial matrix"/>
    <property type="evidence" value="ECO:0007669"/>
    <property type="project" value="UniProtKB-SubCell"/>
</dbReference>
<evidence type="ECO:0000256" key="3">
    <source>
        <dbReference type="ARBA" id="ARBA00005029"/>
    </source>
</evidence>
<evidence type="ECO:0000256" key="10">
    <source>
        <dbReference type="RuleBase" id="RU003693"/>
    </source>
</evidence>
<protein>
    <recommendedName>
        <fullName evidence="11">5-aminolevulinate synthase</fullName>
        <ecNumber evidence="11">2.3.1.37</ecNumber>
    </recommendedName>
    <alternativeName>
        <fullName evidence="11">5-aminolevulinic acid synthase</fullName>
    </alternativeName>
    <alternativeName>
        <fullName evidence="11">Delta-ALA synthase</fullName>
    </alternativeName>
    <alternativeName>
        <fullName evidence="11">Delta-aminolevulinate synthase</fullName>
    </alternativeName>
</protein>
<dbReference type="NCBIfam" id="TIGR01821">
    <property type="entry name" value="5aminolev_synth"/>
    <property type="match status" value="1"/>
</dbReference>
<comment type="catalytic activity">
    <reaction evidence="9 11">
        <text>succinyl-CoA + glycine + H(+) = 5-aminolevulinate + CO2 + CoA</text>
        <dbReference type="Rhea" id="RHEA:12921"/>
        <dbReference type="ChEBI" id="CHEBI:15378"/>
        <dbReference type="ChEBI" id="CHEBI:16526"/>
        <dbReference type="ChEBI" id="CHEBI:57287"/>
        <dbReference type="ChEBI" id="CHEBI:57292"/>
        <dbReference type="ChEBI" id="CHEBI:57305"/>
        <dbReference type="ChEBI" id="CHEBI:356416"/>
        <dbReference type="EC" id="2.3.1.37"/>
    </reaction>
</comment>
<dbReference type="CDD" id="cd06454">
    <property type="entry name" value="KBL_like"/>
    <property type="match status" value="1"/>
</dbReference>
<dbReference type="GeneID" id="39592348"/>